<evidence type="ECO:0000256" key="5">
    <source>
        <dbReference type="ARBA" id="ARBA00022692"/>
    </source>
</evidence>
<evidence type="ECO:0000256" key="7">
    <source>
        <dbReference type="ARBA" id="ARBA00023053"/>
    </source>
</evidence>
<keyword evidence="11 12" id="KW-0407">Ion channel</keyword>
<evidence type="ECO:0000256" key="11">
    <source>
        <dbReference type="ARBA" id="ARBA00023303"/>
    </source>
</evidence>
<comment type="caution">
    <text evidence="14">The sequence shown here is derived from an EMBL/GenBank/DDBJ whole genome shotgun (WGS) entry which is preliminary data.</text>
</comment>
<keyword evidence="4 12" id="KW-0894">Sodium channel</keyword>
<evidence type="ECO:0000256" key="12">
    <source>
        <dbReference type="RuleBase" id="RU000679"/>
    </source>
</evidence>
<evidence type="ECO:0000256" key="10">
    <source>
        <dbReference type="ARBA" id="ARBA00023201"/>
    </source>
</evidence>
<evidence type="ECO:0000256" key="9">
    <source>
        <dbReference type="ARBA" id="ARBA00023136"/>
    </source>
</evidence>
<evidence type="ECO:0000256" key="6">
    <source>
        <dbReference type="ARBA" id="ARBA00022989"/>
    </source>
</evidence>
<dbReference type="EMBL" id="BPLQ01006852">
    <property type="protein sequence ID" value="GIY25804.1"/>
    <property type="molecule type" value="Genomic_DNA"/>
</dbReference>
<organism evidence="14 15">
    <name type="scientific">Caerostris darwini</name>
    <dbReference type="NCBI Taxonomy" id="1538125"/>
    <lineage>
        <taxon>Eukaryota</taxon>
        <taxon>Metazoa</taxon>
        <taxon>Ecdysozoa</taxon>
        <taxon>Arthropoda</taxon>
        <taxon>Chelicerata</taxon>
        <taxon>Arachnida</taxon>
        <taxon>Araneae</taxon>
        <taxon>Araneomorphae</taxon>
        <taxon>Entelegynae</taxon>
        <taxon>Araneoidea</taxon>
        <taxon>Araneidae</taxon>
        <taxon>Caerostris</taxon>
    </lineage>
</organism>
<name>A0AAV4RVY4_9ARAC</name>
<evidence type="ECO:0000256" key="13">
    <source>
        <dbReference type="SAM" id="Phobius"/>
    </source>
</evidence>
<gene>
    <name evidence="14" type="primary">AVEN_115864_1</name>
    <name evidence="14" type="ORF">CDAR_543371</name>
</gene>
<dbReference type="Gene3D" id="1.10.287.770">
    <property type="entry name" value="YojJ-like"/>
    <property type="match status" value="1"/>
</dbReference>
<keyword evidence="10 12" id="KW-0739">Sodium transport</keyword>
<keyword evidence="9 13" id="KW-0472">Membrane</keyword>
<dbReference type="PANTHER" id="PTHR11690:SF248">
    <property type="entry name" value="PICKPOCKET 17, ISOFORM A"/>
    <property type="match status" value="1"/>
</dbReference>
<keyword evidence="3 12" id="KW-0813">Transport</keyword>
<keyword evidence="8 12" id="KW-0406">Ion transport</keyword>
<keyword evidence="5 12" id="KW-0812">Transmembrane</keyword>
<evidence type="ECO:0000256" key="3">
    <source>
        <dbReference type="ARBA" id="ARBA00022448"/>
    </source>
</evidence>
<feature type="transmembrane region" description="Helical" evidence="13">
    <location>
        <begin position="49"/>
        <end position="71"/>
    </location>
</feature>
<comment type="subcellular location">
    <subcellularLocation>
        <location evidence="1">Membrane</location>
        <topology evidence="1">Multi-pass membrane protein</topology>
    </subcellularLocation>
</comment>
<sequence length="674" mass="77700">MATDNSEVPRRDRRKSVRGYASKLFKESSVSAVSSIVSTGNVRRKVFRVVVFLLFTAGFLYQCIKFLLYVLQYPTVVNIELDRPDKYLSPAYTICNANGIKRSKFCSKYPDSCMSPDEEFCDMYPFSCLENDTKIPRDDARTALKTFEEILELGHDLKDLVLGMSPESFDGPFPRINEEERIISSCYSLHQRIDSSLDAVYKEKQMFSDFTNDEFYLDPEENETFFVNSRAGIMFAVHSPFEAVNPFQQGNFLKPGYLYRFTIEMVEEQLLPYPYKTDCLNYTEMWLKANKSGPRSQEVIMSDPPEDFESLENELKSCLEKCKDDCTRMKFSYKVQESYLTQHMMQDSFDNPSRLIKVKIYFDDSEVLKIHYKPQYQEVEAFSYIGGFIGIWLGVSLVQVADVFESCFLIVRYFFKKGNVKLINIKSTDQDAQMTTETNNNPPLQRQRSVRNYASKLFKESSVSAVAAIVSTGNVPRKVFRVLVFVSFTAGFLYQCIKFLCYVMQYPTIINIEMNKPDKYLAPAYTFCNANGIKRSQFCAAYPNNCVEADEELCTAYPHYCRGNNTKVPDISNLNVSLTTKAILELGHKGDDMLVGKGKLVGPLPRANEEEFHIASCFALNDRVDNSLEPKYMTRKIIKFNDAAEFVFDLKKMKCFTQIRNLVYCFRYILHLKP</sequence>
<reference evidence="14 15" key="1">
    <citation type="submission" date="2021-06" db="EMBL/GenBank/DDBJ databases">
        <title>Caerostris darwini draft genome.</title>
        <authorList>
            <person name="Kono N."/>
            <person name="Arakawa K."/>
        </authorList>
    </citation>
    <scope>NUCLEOTIDE SEQUENCE [LARGE SCALE GENOMIC DNA]</scope>
</reference>
<proteinExistence type="inferred from homology"/>
<dbReference type="InterPro" id="IPR001873">
    <property type="entry name" value="ENaC"/>
</dbReference>
<accession>A0AAV4RVY4</accession>
<evidence type="ECO:0000256" key="1">
    <source>
        <dbReference type="ARBA" id="ARBA00004141"/>
    </source>
</evidence>
<keyword evidence="6 13" id="KW-1133">Transmembrane helix</keyword>
<keyword evidence="7" id="KW-0915">Sodium</keyword>
<protein>
    <submittedName>
        <fullName evidence="14">Uncharacterized protein</fullName>
    </submittedName>
</protein>
<evidence type="ECO:0000256" key="2">
    <source>
        <dbReference type="ARBA" id="ARBA00007193"/>
    </source>
</evidence>
<dbReference type="Proteomes" id="UP001054837">
    <property type="component" value="Unassembled WGS sequence"/>
</dbReference>
<evidence type="ECO:0000256" key="8">
    <source>
        <dbReference type="ARBA" id="ARBA00023065"/>
    </source>
</evidence>
<dbReference type="AlphaFoldDB" id="A0AAV4RVY4"/>
<dbReference type="PANTHER" id="PTHR11690">
    <property type="entry name" value="AMILORIDE-SENSITIVE SODIUM CHANNEL-RELATED"/>
    <property type="match status" value="1"/>
</dbReference>
<dbReference type="GO" id="GO:0005886">
    <property type="term" value="C:plasma membrane"/>
    <property type="evidence" value="ECO:0007669"/>
    <property type="project" value="TreeGrafter"/>
</dbReference>
<keyword evidence="15" id="KW-1185">Reference proteome</keyword>
<evidence type="ECO:0000313" key="15">
    <source>
        <dbReference type="Proteomes" id="UP001054837"/>
    </source>
</evidence>
<evidence type="ECO:0000313" key="14">
    <source>
        <dbReference type="EMBL" id="GIY25804.1"/>
    </source>
</evidence>
<comment type="similarity">
    <text evidence="2 12">Belongs to the amiloride-sensitive sodium channel (TC 1.A.6) family.</text>
</comment>
<evidence type="ECO:0000256" key="4">
    <source>
        <dbReference type="ARBA" id="ARBA00022461"/>
    </source>
</evidence>
<dbReference type="GO" id="GO:0015280">
    <property type="term" value="F:ligand-gated sodium channel activity"/>
    <property type="evidence" value="ECO:0007669"/>
    <property type="project" value="TreeGrafter"/>
</dbReference>
<dbReference type="Pfam" id="PF00858">
    <property type="entry name" value="ASC"/>
    <property type="match status" value="2"/>
</dbReference>